<reference evidence="2 3" key="1">
    <citation type="submission" date="2018-07" db="EMBL/GenBank/DDBJ databases">
        <title>Venubactetium sediminum gen. nov., sp. nov., isolated from a marine solar saltern.</title>
        <authorList>
            <person name="Wang S."/>
        </authorList>
    </citation>
    <scope>NUCLEOTIDE SEQUENCE [LARGE SCALE GENOMIC DNA]</scope>
    <source>
        <strain evidence="2 3">WD2A32</strain>
    </source>
</reference>
<gene>
    <name evidence="2" type="ORF">DRB17_14805</name>
</gene>
<dbReference type="AlphaFoldDB" id="A0A369T745"/>
<comment type="caution">
    <text evidence="2">The sequence shown here is derived from an EMBL/GenBank/DDBJ whole genome shotgun (WGS) entry which is preliminary data.</text>
</comment>
<dbReference type="Pfam" id="PF13452">
    <property type="entry name" value="FAS1_DH_region"/>
    <property type="match status" value="1"/>
</dbReference>
<dbReference type="PANTHER" id="PTHR28152">
    <property type="entry name" value="HYDROXYACYL-THIOESTER DEHYDRATASE TYPE 2, MITOCHONDRIAL"/>
    <property type="match status" value="1"/>
</dbReference>
<name>A0A369T745_9PROT</name>
<accession>A0A369T745</accession>
<proteinExistence type="predicted"/>
<evidence type="ECO:0000313" key="2">
    <source>
        <dbReference type="EMBL" id="RDD61159.1"/>
    </source>
</evidence>
<feature type="domain" description="FAS1-like dehydratase" evidence="1">
    <location>
        <begin position="71"/>
        <end position="132"/>
    </location>
</feature>
<protein>
    <submittedName>
        <fullName evidence="2">Acyl-CoA dehydrogenase</fullName>
    </submittedName>
</protein>
<dbReference type="InterPro" id="IPR039569">
    <property type="entry name" value="FAS1-like_DH_region"/>
</dbReference>
<evidence type="ECO:0000259" key="1">
    <source>
        <dbReference type="Pfam" id="PF13452"/>
    </source>
</evidence>
<dbReference type="InterPro" id="IPR052741">
    <property type="entry name" value="Mitochondrial_HTD2"/>
</dbReference>
<dbReference type="Proteomes" id="UP000253941">
    <property type="component" value="Unassembled WGS sequence"/>
</dbReference>
<evidence type="ECO:0000313" key="3">
    <source>
        <dbReference type="Proteomes" id="UP000253941"/>
    </source>
</evidence>
<organism evidence="2 3">
    <name type="scientific">Ferruginivarius sediminum</name>
    <dbReference type="NCBI Taxonomy" id="2661937"/>
    <lineage>
        <taxon>Bacteria</taxon>
        <taxon>Pseudomonadati</taxon>
        <taxon>Pseudomonadota</taxon>
        <taxon>Alphaproteobacteria</taxon>
        <taxon>Rhodospirillales</taxon>
        <taxon>Rhodospirillaceae</taxon>
        <taxon>Ferruginivarius</taxon>
    </lineage>
</organism>
<dbReference type="InterPro" id="IPR029069">
    <property type="entry name" value="HotDog_dom_sf"/>
</dbReference>
<dbReference type="PANTHER" id="PTHR28152:SF1">
    <property type="entry name" value="HYDROXYACYL-THIOESTER DEHYDRATASE TYPE 2, MITOCHONDRIAL"/>
    <property type="match status" value="1"/>
</dbReference>
<dbReference type="Gene3D" id="3.10.129.10">
    <property type="entry name" value="Hotdog Thioesterase"/>
    <property type="match status" value="1"/>
</dbReference>
<keyword evidence="3" id="KW-1185">Reference proteome</keyword>
<dbReference type="GO" id="GO:0019171">
    <property type="term" value="F:(3R)-hydroxyacyl-[acyl-carrier-protein] dehydratase activity"/>
    <property type="evidence" value="ECO:0007669"/>
    <property type="project" value="TreeGrafter"/>
</dbReference>
<dbReference type="SUPFAM" id="SSF54637">
    <property type="entry name" value="Thioesterase/thiol ester dehydrase-isomerase"/>
    <property type="match status" value="2"/>
</dbReference>
<dbReference type="RefSeq" id="WP_114582987.1">
    <property type="nucleotide sequence ID" value="NZ_QPMH01000015.1"/>
</dbReference>
<sequence length="275" mass="30093">MSDPRDWIGNSVEQTDTIDIARARAMQATQDRAPDLSDGDALPPLWHWIYFWETAPASALGEDGHAARGGFLPPIDLPHRMWAGGRLRFHRPLLVGGSARKTSTVTDVTEKQGRSGRLAFVTLRHEIADDGGLCLVEEQDIVYREARRPGTTPQGQPAPGDAVWRRHVRADPVLLFRYSALTFNGHRIHYDQPYAAGHEGYPGLIVHGPLLATLLVDLMLREGRRAAPAGFDFRALLPVFDTAGFDLCGQPAEAGASLWVADADGCLAMEARATD</sequence>
<dbReference type="EMBL" id="QPMH01000015">
    <property type="protein sequence ID" value="RDD61159.1"/>
    <property type="molecule type" value="Genomic_DNA"/>
</dbReference>